<dbReference type="Proteomes" id="UP000070444">
    <property type="component" value="Unassembled WGS sequence"/>
</dbReference>
<evidence type="ECO:0000313" key="2">
    <source>
        <dbReference type="Proteomes" id="UP000070444"/>
    </source>
</evidence>
<keyword evidence="2" id="KW-1185">Reference proteome</keyword>
<dbReference type="EMBL" id="KQ964506">
    <property type="protein sequence ID" value="KXN70319.1"/>
    <property type="molecule type" value="Genomic_DNA"/>
</dbReference>
<organism evidence="1 2">
    <name type="scientific">Conidiobolus coronatus (strain ATCC 28846 / CBS 209.66 / NRRL 28638)</name>
    <name type="common">Delacroixia coronata</name>
    <dbReference type="NCBI Taxonomy" id="796925"/>
    <lineage>
        <taxon>Eukaryota</taxon>
        <taxon>Fungi</taxon>
        <taxon>Fungi incertae sedis</taxon>
        <taxon>Zoopagomycota</taxon>
        <taxon>Entomophthoromycotina</taxon>
        <taxon>Entomophthoromycetes</taxon>
        <taxon>Entomophthorales</taxon>
        <taxon>Ancylistaceae</taxon>
        <taxon>Conidiobolus</taxon>
    </lineage>
</organism>
<name>A0A137P5T0_CONC2</name>
<accession>A0A137P5T0</accession>
<evidence type="ECO:0000313" key="1">
    <source>
        <dbReference type="EMBL" id="KXN70319.1"/>
    </source>
</evidence>
<protein>
    <submittedName>
        <fullName evidence="1">Uncharacterized protein</fullName>
    </submittedName>
</protein>
<dbReference type="AlphaFoldDB" id="A0A137P5T0"/>
<gene>
    <name evidence="1" type="ORF">CONCODRAFT_78927</name>
</gene>
<reference evidence="1 2" key="1">
    <citation type="journal article" date="2015" name="Genome Biol. Evol.">
        <title>Phylogenomic analyses indicate that early fungi evolved digesting cell walls of algal ancestors of land plants.</title>
        <authorList>
            <person name="Chang Y."/>
            <person name="Wang S."/>
            <person name="Sekimoto S."/>
            <person name="Aerts A.L."/>
            <person name="Choi C."/>
            <person name="Clum A."/>
            <person name="LaButti K.M."/>
            <person name="Lindquist E.A."/>
            <person name="Yee Ngan C."/>
            <person name="Ohm R.A."/>
            <person name="Salamov A.A."/>
            <person name="Grigoriev I.V."/>
            <person name="Spatafora J.W."/>
            <person name="Berbee M.L."/>
        </authorList>
    </citation>
    <scope>NUCLEOTIDE SEQUENCE [LARGE SCALE GENOMIC DNA]</scope>
    <source>
        <strain evidence="1 2">NRRL 28638</strain>
    </source>
</reference>
<sequence>MHYGTYIDDISLNVSHCSNLKAVKFLKVKGSIYKEYPTTNPKLVDCWNVVYFPHKATYYRIF</sequence>
<proteinExistence type="predicted"/>